<feature type="signal peptide" evidence="1">
    <location>
        <begin position="1"/>
        <end position="23"/>
    </location>
</feature>
<evidence type="ECO:0000256" key="1">
    <source>
        <dbReference type="SAM" id="SignalP"/>
    </source>
</evidence>
<proteinExistence type="predicted"/>
<name>A0A8G1RQX1_9EURO</name>
<gene>
    <name evidence="2" type="ORF">BO72DRAFT_449346</name>
</gene>
<organism evidence="2 3">
    <name type="scientific">Aspergillus fijiensis CBS 313.89</name>
    <dbReference type="NCBI Taxonomy" id="1448319"/>
    <lineage>
        <taxon>Eukaryota</taxon>
        <taxon>Fungi</taxon>
        <taxon>Dikarya</taxon>
        <taxon>Ascomycota</taxon>
        <taxon>Pezizomycotina</taxon>
        <taxon>Eurotiomycetes</taxon>
        <taxon>Eurotiomycetidae</taxon>
        <taxon>Eurotiales</taxon>
        <taxon>Aspergillaceae</taxon>
        <taxon>Aspergillus</taxon>
    </lineage>
</organism>
<dbReference type="VEuPathDB" id="FungiDB:BO72DRAFT_449346"/>
<evidence type="ECO:0000313" key="2">
    <source>
        <dbReference type="EMBL" id="RAK75896.1"/>
    </source>
</evidence>
<evidence type="ECO:0000313" key="3">
    <source>
        <dbReference type="Proteomes" id="UP000249789"/>
    </source>
</evidence>
<feature type="chain" id="PRO_5034969833" evidence="1">
    <location>
        <begin position="24"/>
        <end position="65"/>
    </location>
</feature>
<accession>A0A8G1RQX1</accession>
<keyword evidence="3" id="KW-1185">Reference proteome</keyword>
<dbReference type="RefSeq" id="XP_040799906.1">
    <property type="nucleotide sequence ID" value="XM_040945002.1"/>
</dbReference>
<sequence length="65" mass="7369">MVNASRPLLGCVIFFSSLVACETLSAGNKQAFKLYSVLRRDTIDSRHATYGRFLWFRQNLASKLV</sequence>
<dbReference type="Proteomes" id="UP000249789">
    <property type="component" value="Unassembled WGS sequence"/>
</dbReference>
<dbReference type="EMBL" id="KZ824653">
    <property type="protein sequence ID" value="RAK75896.1"/>
    <property type="molecule type" value="Genomic_DNA"/>
</dbReference>
<dbReference type="GeneID" id="63862335"/>
<dbReference type="AlphaFoldDB" id="A0A8G1RQX1"/>
<keyword evidence="1" id="KW-0732">Signal</keyword>
<reference evidence="2 3" key="1">
    <citation type="submission" date="2018-02" db="EMBL/GenBank/DDBJ databases">
        <title>The genomes of Aspergillus section Nigri reveals drivers in fungal speciation.</title>
        <authorList>
            <consortium name="DOE Joint Genome Institute"/>
            <person name="Vesth T.C."/>
            <person name="Nybo J."/>
            <person name="Theobald S."/>
            <person name="Brandl J."/>
            <person name="Frisvad J.C."/>
            <person name="Nielsen K.F."/>
            <person name="Lyhne E.K."/>
            <person name="Kogle M.E."/>
            <person name="Kuo A."/>
            <person name="Riley R."/>
            <person name="Clum A."/>
            <person name="Nolan M."/>
            <person name="Lipzen A."/>
            <person name="Salamov A."/>
            <person name="Henrissat B."/>
            <person name="Wiebenga A."/>
            <person name="De vries R.P."/>
            <person name="Grigoriev I.V."/>
            <person name="Mortensen U.H."/>
            <person name="Andersen M.R."/>
            <person name="Baker S.E."/>
        </authorList>
    </citation>
    <scope>NUCLEOTIDE SEQUENCE [LARGE SCALE GENOMIC DNA]</scope>
    <source>
        <strain evidence="2 3">CBS 313.89</strain>
    </source>
</reference>
<protein>
    <submittedName>
        <fullName evidence="2">Uncharacterized protein</fullName>
    </submittedName>
</protein>
<dbReference type="PROSITE" id="PS51257">
    <property type="entry name" value="PROKAR_LIPOPROTEIN"/>
    <property type="match status" value="1"/>
</dbReference>